<dbReference type="EMBL" id="KQ982314">
    <property type="protein sequence ID" value="KYQ57946.1"/>
    <property type="molecule type" value="Genomic_DNA"/>
</dbReference>
<reference evidence="1 2" key="1">
    <citation type="submission" date="2015-09" db="EMBL/GenBank/DDBJ databases">
        <title>Trachymyrmex zeteki WGS genome.</title>
        <authorList>
            <person name="Nygaard S."/>
            <person name="Hu H."/>
            <person name="Boomsma J."/>
            <person name="Zhang G."/>
        </authorList>
    </citation>
    <scope>NUCLEOTIDE SEQUENCE [LARGE SCALE GENOMIC DNA]</scope>
    <source>
        <strain evidence="1">Tzet28-1</strain>
        <tissue evidence="1">Whole body</tissue>
    </source>
</reference>
<evidence type="ECO:0000313" key="1">
    <source>
        <dbReference type="EMBL" id="KYQ57946.1"/>
    </source>
</evidence>
<dbReference type="AlphaFoldDB" id="A0A151XC30"/>
<sequence>MPTTARKRRFSRRRSCYLGSHSRRSVCYEDEEKKVKEEEIPREFAEFIPAISARQARRFDASANFSAERKRFNVISVIKKGSVSWRYLMKCIALKLYTSVNNIFFKNITFIVALKIMFVSDYGLESRAWNVSSIVVGRARGIFTRIQNPRTNIKKTVSHMDIIILIEVLKRHFNNNRIINLNIARSIWINRFSQRAERERERERERDLCEGGSKQRRLPLLVYAREVIAETETYFADFDKSYFSEGLKNSTTAVYNKTNSNYKAAGLPNTNIRLTHNQKVSSFESGVGKSVEEPLEGITPPALTQSGSEAYLAIERIQGYNLTWKRIAAGFMYQEDGGSGRLSPSGQSMGSSIKFTLRKTRLPRHAACLLACVTQHHRWTCNDVLILDMKTKKFRESLKSYYKNVMIATPLIDVTGIVLIARLLSASKAGFLTASW</sequence>
<dbReference type="Proteomes" id="UP000075809">
    <property type="component" value="Unassembled WGS sequence"/>
</dbReference>
<gene>
    <name evidence="1" type="ORF">ALC60_02995</name>
</gene>
<evidence type="ECO:0000313" key="2">
    <source>
        <dbReference type="Proteomes" id="UP000075809"/>
    </source>
</evidence>
<protein>
    <submittedName>
        <fullName evidence="1">Uncharacterized protein</fullName>
    </submittedName>
</protein>
<organism evidence="1 2">
    <name type="scientific">Mycetomoellerius zeteki</name>
    <dbReference type="NCBI Taxonomy" id="64791"/>
    <lineage>
        <taxon>Eukaryota</taxon>
        <taxon>Metazoa</taxon>
        <taxon>Ecdysozoa</taxon>
        <taxon>Arthropoda</taxon>
        <taxon>Hexapoda</taxon>
        <taxon>Insecta</taxon>
        <taxon>Pterygota</taxon>
        <taxon>Neoptera</taxon>
        <taxon>Endopterygota</taxon>
        <taxon>Hymenoptera</taxon>
        <taxon>Apocrita</taxon>
        <taxon>Aculeata</taxon>
        <taxon>Formicoidea</taxon>
        <taxon>Formicidae</taxon>
        <taxon>Myrmicinae</taxon>
        <taxon>Mycetomoellerius</taxon>
    </lineage>
</organism>
<accession>A0A151XC30</accession>
<name>A0A151XC30_9HYME</name>
<proteinExistence type="predicted"/>
<keyword evidence="2" id="KW-1185">Reference proteome</keyword>